<evidence type="ECO:0000313" key="2">
    <source>
        <dbReference type="Proteomes" id="UP000832097"/>
    </source>
</evidence>
<sequence length="148" mass="16640">MGTVTHRCTWCATTNRIPATVGDRRVLCGRCRGPLPTPRILELLVDIHRELEAIAIDSAKAVWTADALRPRLERQKLRMAHAQKFYRGFEATVSSSIELVVSMQVIVQEIEIKLQRRGLLEATLKAVLTVLLRILRVQISVPLQLPPA</sequence>
<dbReference type="Gene3D" id="2.30.30.380">
    <property type="entry name" value="Zn-finger domain of Sec23/24"/>
    <property type="match status" value="1"/>
</dbReference>
<name>A0ABY4C562_9MICO</name>
<gene>
    <name evidence="1" type="ORF">MTO99_04960</name>
</gene>
<evidence type="ECO:0000313" key="1">
    <source>
        <dbReference type="EMBL" id="UOE45133.1"/>
    </source>
</evidence>
<organism evidence="1 2">
    <name type="scientific">Agromyces larvae</name>
    <dbReference type="NCBI Taxonomy" id="2929802"/>
    <lineage>
        <taxon>Bacteria</taxon>
        <taxon>Bacillati</taxon>
        <taxon>Actinomycetota</taxon>
        <taxon>Actinomycetes</taxon>
        <taxon>Micrococcales</taxon>
        <taxon>Microbacteriaceae</taxon>
        <taxon>Agromyces</taxon>
    </lineage>
</organism>
<reference evidence="1 2" key="1">
    <citation type="submission" date="2022-03" db="EMBL/GenBank/DDBJ databases">
        <title>Mucilaginibacter sp. isolated from the gut of Protaetia brevitarsis seulensis larvae.</title>
        <authorList>
            <person name="Won M."/>
            <person name="Kim S.-J."/>
            <person name="Kwon S.-W."/>
        </authorList>
    </citation>
    <scope>NUCLEOTIDE SEQUENCE [LARGE SCALE GENOMIC DNA]</scope>
    <source>
        <strain evidence="1 2">CFWR-12</strain>
    </source>
</reference>
<protein>
    <submittedName>
        <fullName evidence="1">Uncharacterized protein</fullName>
    </submittedName>
</protein>
<accession>A0ABY4C562</accession>
<dbReference type="Proteomes" id="UP000832097">
    <property type="component" value="Chromosome"/>
</dbReference>
<proteinExistence type="predicted"/>
<dbReference type="RefSeq" id="WP_243557504.1">
    <property type="nucleotide sequence ID" value="NZ_CP094528.1"/>
</dbReference>
<dbReference type="EMBL" id="CP094528">
    <property type="protein sequence ID" value="UOE45133.1"/>
    <property type="molecule type" value="Genomic_DNA"/>
</dbReference>
<keyword evidence="2" id="KW-1185">Reference proteome</keyword>